<evidence type="ECO:0000313" key="7">
    <source>
        <dbReference type="Proteomes" id="UP000320176"/>
    </source>
</evidence>
<dbReference type="InterPro" id="IPR000644">
    <property type="entry name" value="CBS_dom"/>
</dbReference>
<evidence type="ECO:0000256" key="4">
    <source>
        <dbReference type="SAM" id="Phobius"/>
    </source>
</evidence>
<sequence length="313" mass="34194">MSDEQTLLSKRRSNTHPAGTATVETALCIGAIIVIALIGYRHFGLAMNQQFSSIGSQMQSDSVAGVSSATKESLPRGQRQTHFIVDPIYENLALCALFVALVSMTLLQFRRLIAKKRDEETEKRVAPSVLVQRTPALQKVLAKRNEILTRLEGTWEAVLQGHAMVETYMSRDIFSVDPDTPKEVALEKLKEQGFRRCMVTDAEGHLKGVVSLKDIACKPGEKVSDVMTNKPRVATPTMEVHIALTVLLENRISCLPVVKNGLLVGVVSTSDLLMVLQCLLLEISLHRSDVSGTSNDRPAPPVAPNTPQLSTSA</sequence>
<dbReference type="EMBL" id="SJPN01000004">
    <property type="protein sequence ID" value="TWU02182.1"/>
    <property type="molecule type" value="Genomic_DNA"/>
</dbReference>
<keyword evidence="4" id="KW-0812">Transmembrane</keyword>
<keyword evidence="7" id="KW-1185">Reference proteome</keyword>
<dbReference type="InterPro" id="IPR051257">
    <property type="entry name" value="Diverse_CBS-Domain"/>
</dbReference>
<dbReference type="Gene3D" id="3.10.580.10">
    <property type="entry name" value="CBS-domain"/>
    <property type="match status" value="2"/>
</dbReference>
<dbReference type="PROSITE" id="PS51371">
    <property type="entry name" value="CBS"/>
    <property type="match status" value="2"/>
</dbReference>
<dbReference type="SUPFAM" id="SSF54631">
    <property type="entry name" value="CBS-domain pair"/>
    <property type="match status" value="1"/>
</dbReference>
<dbReference type="Pfam" id="PF00571">
    <property type="entry name" value="CBS"/>
    <property type="match status" value="2"/>
</dbReference>
<feature type="domain" description="CBS" evidence="5">
    <location>
        <begin position="169"/>
        <end position="226"/>
    </location>
</feature>
<protein>
    <submittedName>
        <fullName evidence="6">Inosine 5'-monophosphate dehydrogenase</fullName>
    </submittedName>
</protein>
<name>A0A5C6AT48_9BACT</name>
<organism evidence="6 7">
    <name type="scientific">Stieleria varia</name>
    <dbReference type="NCBI Taxonomy" id="2528005"/>
    <lineage>
        <taxon>Bacteria</taxon>
        <taxon>Pseudomonadati</taxon>
        <taxon>Planctomycetota</taxon>
        <taxon>Planctomycetia</taxon>
        <taxon>Pirellulales</taxon>
        <taxon>Pirellulaceae</taxon>
        <taxon>Stieleria</taxon>
    </lineage>
</organism>
<dbReference type="OrthoDB" id="240589at2"/>
<keyword evidence="1 2" id="KW-0129">CBS domain</keyword>
<keyword evidence="4" id="KW-0472">Membrane</keyword>
<evidence type="ECO:0000256" key="3">
    <source>
        <dbReference type="SAM" id="MobiDB-lite"/>
    </source>
</evidence>
<dbReference type="PANTHER" id="PTHR43080">
    <property type="entry name" value="CBS DOMAIN-CONTAINING PROTEIN CBSX3, MITOCHONDRIAL"/>
    <property type="match status" value="1"/>
</dbReference>
<feature type="transmembrane region" description="Helical" evidence="4">
    <location>
        <begin position="21"/>
        <end position="40"/>
    </location>
</feature>
<reference evidence="6 7" key="1">
    <citation type="submission" date="2019-02" db="EMBL/GenBank/DDBJ databases">
        <title>Deep-cultivation of Planctomycetes and their phenomic and genomic characterization uncovers novel biology.</title>
        <authorList>
            <person name="Wiegand S."/>
            <person name="Jogler M."/>
            <person name="Boedeker C."/>
            <person name="Pinto D."/>
            <person name="Vollmers J."/>
            <person name="Rivas-Marin E."/>
            <person name="Kohn T."/>
            <person name="Peeters S.H."/>
            <person name="Heuer A."/>
            <person name="Rast P."/>
            <person name="Oberbeckmann S."/>
            <person name="Bunk B."/>
            <person name="Jeske O."/>
            <person name="Meyerdierks A."/>
            <person name="Storesund J.E."/>
            <person name="Kallscheuer N."/>
            <person name="Luecker S."/>
            <person name="Lage O.M."/>
            <person name="Pohl T."/>
            <person name="Merkel B.J."/>
            <person name="Hornburger P."/>
            <person name="Mueller R.-W."/>
            <person name="Bruemmer F."/>
            <person name="Labrenz M."/>
            <person name="Spormann A.M."/>
            <person name="Op Den Camp H."/>
            <person name="Overmann J."/>
            <person name="Amann R."/>
            <person name="Jetten M.S.M."/>
            <person name="Mascher T."/>
            <person name="Medema M.H."/>
            <person name="Devos D.P."/>
            <person name="Kaster A.-K."/>
            <person name="Ovreas L."/>
            <person name="Rohde M."/>
            <person name="Galperin M.Y."/>
            <person name="Jogler C."/>
        </authorList>
    </citation>
    <scope>NUCLEOTIDE SEQUENCE [LARGE SCALE GENOMIC DNA]</scope>
    <source>
        <strain evidence="6 7">Pla52n</strain>
    </source>
</reference>
<dbReference type="SMART" id="SM00116">
    <property type="entry name" value="CBS"/>
    <property type="match status" value="2"/>
</dbReference>
<evidence type="ECO:0000259" key="5">
    <source>
        <dbReference type="PROSITE" id="PS51371"/>
    </source>
</evidence>
<dbReference type="AlphaFoldDB" id="A0A5C6AT48"/>
<dbReference type="InterPro" id="IPR046342">
    <property type="entry name" value="CBS_dom_sf"/>
</dbReference>
<feature type="transmembrane region" description="Helical" evidence="4">
    <location>
        <begin position="88"/>
        <end position="107"/>
    </location>
</feature>
<proteinExistence type="predicted"/>
<comment type="caution">
    <text evidence="6">The sequence shown here is derived from an EMBL/GenBank/DDBJ whole genome shotgun (WGS) entry which is preliminary data.</text>
</comment>
<feature type="region of interest" description="Disordered" evidence="3">
    <location>
        <begin position="290"/>
        <end position="313"/>
    </location>
</feature>
<keyword evidence="4" id="KW-1133">Transmembrane helix</keyword>
<dbReference type="PANTHER" id="PTHR43080:SF2">
    <property type="entry name" value="CBS DOMAIN-CONTAINING PROTEIN"/>
    <property type="match status" value="1"/>
</dbReference>
<dbReference type="Proteomes" id="UP000320176">
    <property type="component" value="Unassembled WGS sequence"/>
</dbReference>
<accession>A0A5C6AT48</accession>
<evidence type="ECO:0000256" key="1">
    <source>
        <dbReference type="ARBA" id="ARBA00023122"/>
    </source>
</evidence>
<feature type="domain" description="CBS" evidence="5">
    <location>
        <begin position="227"/>
        <end position="285"/>
    </location>
</feature>
<gene>
    <name evidence="6" type="ORF">Pla52n_32310</name>
</gene>
<evidence type="ECO:0000256" key="2">
    <source>
        <dbReference type="PROSITE-ProRule" id="PRU00703"/>
    </source>
</evidence>
<evidence type="ECO:0000313" key="6">
    <source>
        <dbReference type="EMBL" id="TWU02182.1"/>
    </source>
</evidence>